<dbReference type="EMBL" id="KB644410">
    <property type="protein sequence ID" value="EPS27496.1"/>
    <property type="molecule type" value="Genomic_DNA"/>
</dbReference>
<feature type="region of interest" description="Disordered" evidence="2">
    <location>
        <begin position="194"/>
        <end position="229"/>
    </location>
</feature>
<feature type="compositionally biased region" description="Low complexity" evidence="2">
    <location>
        <begin position="242"/>
        <end position="254"/>
    </location>
</feature>
<sequence>MSHLQDEHDPDDDGETPRKGWKRLTTKEEVTLFEICNRHANSFGRRSDLCNWWKTVAAEFSHANGRPYSWHSVRRKVESSTKRRIQFLRDQQQRQRDLSGVNSVTDVMNPQWCAVLDAWIPTWQNWEQAEVRRIARRDMLSRKRSRSKIEKQYWASQVQMVNEPEQFDLTSPTSPGDTGVEANDPYEGPIVLVTRSPEPPAAPVTSTSTQPAPASPNVETPSNTGSTIGVRLPPGFDTMFSNSPSHSQSHNHWPPVYPTTPRPEPESSVDRRMVGAVLETLGKLNRHLDSVSSNGALADARASPVISALAQPTSNSAGQNRDTPAGQRQSPSNNLPPVDLERMKEQLRQELKEEFRQEMQEQLRRDRAGLESRLDAVQRTQEMILEMLRQEPA</sequence>
<feature type="region of interest" description="Disordered" evidence="2">
    <location>
        <begin position="311"/>
        <end position="339"/>
    </location>
</feature>
<keyword evidence="4" id="KW-1185">Reference proteome</keyword>
<protein>
    <submittedName>
        <fullName evidence="3">Uncharacterized protein</fullName>
    </submittedName>
</protein>
<evidence type="ECO:0000256" key="2">
    <source>
        <dbReference type="SAM" id="MobiDB-lite"/>
    </source>
</evidence>
<evidence type="ECO:0000313" key="3">
    <source>
        <dbReference type="EMBL" id="EPS27496.1"/>
    </source>
</evidence>
<feature type="region of interest" description="Disordered" evidence="2">
    <location>
        <begin position="1"/>
        <end position="21"/>
    </location>
</feature>
<organism evidence="3 4">
    <name type="scientific">Penicillium oxalicum (strain 114-2 / CGMCC 5302)</name>
    <name type="common">Penicillium decumbens</name>
    <dbReference type="NCBI Taxonomy" id="933388"/>
    <lineage>
        <taxon>Eukaryota</taxon>
        <taxon>Fungi</taxon>
        <taxon>Dikarya</taxon>
        <taxon>Ascomycota</taxon>
        <taxon>Pezizomycotina</taxon>
        <taxon>Eurotiomycetes</taxon>
        <taxon>Eurotiomycetidae</taxon>
        <taxon>Eurotiales</taxon>
        <taxon>Aspergillaceae</taxon>
        <taxon>Penicillium</taxon>
    </lineage>
</organism>
<gene>
    <name evidence="3" type="ORF">PDE_02439</name>
</gene>
<dbReference type="Proteomes" id="UP000019376">
    <property type="component" value="Unassembled WGS sequence"/>
</dbReference>
<dbReference type="eggNOG" id="ENOG502QQV3">
    <property type="taxonomic scope" value="Eukaryota"/>
</dbReference>
<evidence type="ECO:0000313" key="4">
    <source>
        <dbReference type="Proteomes" id="UP000019376"/>
    </source>
</evidence>
<reference evidence="3 4" key="1">
    <citation type="journal article" date="2013" name="PLoS ONE">
        <title>Genomic and secretomic analyses reveal unique features of the lignocellulolytic enzyme system of Penicillium decumbens.</title>
        <authorList>
            <person name="Liu G."/>
            <person name="Zhang L."/>
            <person name="Wei X."/>
            <person name="Zou G."/>
            <person name="Qin Y."/>
            <person name="Ma L."/>
            <person name="Li J."/>
            <person name="Zheng H."/>
            <person name="Wang S."/>
            <person name="Wang C."/>
            <person name="Xun L."/>
            <person name="Zhao G.-P."/>
            <person name="Zhou Z."/>
            <person name="Qu Y."/>
        </authorList>
    </citation>
    <scope>NUCLEOTIDE SEQUENCE [LARGE SCALE GENOMIC DNA]</scope>
    <source>
        <strain evidence="4">114-2 / CGMCC 5302</strain>
    </source>
</reference>
<dbReference type="AlphaFoldDB" id="S7ZFR0"/>
<name>S7ZFR0_PENO1</name>
<feature type="coiled-coil region" evidence="1">
    <location>
        <begin position="344"/>
        <end position="380"/>
    </location>
</feature>
<keyword evidence="1" id="KW-0175">Coiled coil</keyword>
<accession>S7ZFR0</accession>
<feature type="compositionally biased region" description="Polar residues" evidence="2">
    <location>
        <begin position="311"/>
        <end position="335"/>
    </location>
</feature>
<dbReference type="HOGENOM" id="CLU_022877_0_0_1"/>
<proteinExistence type="predicted"/>
<feature type="compositionally biased region" description="Polar residues" evidence="2">
    <location>
        <begin position="204"/>
        <end position="227"/>
    </location>
</feature>
<feature type="region of interest" description="Disordered" evidence="2">
    <location>
        <begin position="242"/>
        <end position="268"/>
    </location>
</feature>
<evidence type="ECO:0000256" key="1">
    <source>
        <dbReference type="SAM" id="Coils"/>
    </source>
</evidence>
<dbReference type="PhylomeDB" id="S7ZFR0"/>
<dbReference type="OrthoDB" id="4498420at2759"/>